<sequence length="98" mass="11548">MSELSKEEKKALLKKWKAAQNKKYILSKTKVRSLFRYLEVQLLKTACDNTLHFTEQWLENNLPPEKIESVIAEIHEMGGYCDCEVLLNCYEKYDIETC</sequence>
<accession>A0A3E3I5S8</accession>
<proteinExistence type="predicted"/>
<organism evidence="1 2">
    <name type="scientific">Eisenbergiella massiliensis</name>
    <dbReference type="NCBI Taxonomy" id="1720294"/>
    <lineage>
        <taxon>Bacteria</taxon>
        <taxon>Bacillati</taxon>
        <taxon>Bacillota</taxon>
        <taxon>Clostridia</taxon>
        <taxon>Lachnospirales</taxon>
        <taxon>Lachnospiraceae</taxon>
        <taxon>Eisenbergiella</taxon>
    </lineage>
</organism>
<dbReference type="EMBL" id="QVLV01000006">
    <property type="protein sequence ID" value="RGE60970.1"/>
    <property type="molecule type" value="Genomic_DNA"/>
</dbReference>
<gene>
    <name evidence="1" type="ORF">DXC51_10535</name>
</gene>
<protein>
    <submittedName>
        <fullName evidence="1">DUF2695 domain-containing protein</fullName>
    </submittedName>
</protein>
<reference evidence="1" key="1">
    <citation type="submission" date="2018-08" db="EMBL/GenBank/DDBJ databases">
        <title>A genome reference for cultivated species of the human gut microbiota.</title>
        <authorList>
            <person name="Zou Y."/>
            <person name="Xue W."/>
            <person name="Luo G."/>
        </authorList>
    </citation>
    <scope>NUCLEOTIDE SEQUENCE [LARGE SCALE GENOMIC DNA]</scope>
    <source>
        <strain evidence="1">TF05-5AC</strain>
    </source>
</reference>
<dbReference type="Pfam" id="PF10905">
    <property type="entry name" value="DUF2695"/>
    <property type="match status" value="1"/>
</dbReference>
<evidence type="ECO:0000313" key="2">
    <source>
        <dbReference type="Proteomes" id="UP000260812"/>
    </source>
</evidence>
<dbReference type="GeneID" id="97987299"/>
<keyword evidence="2" id="KW-1185">Reference proteome</keyword>
<comment type="caution">
    <text evidence="1">The sequence shown here is derived from an EMBL/GenBank/DDBJ whole genome shotgun (WGS) entry which is preliminary data.</text>
</comment>
<evidence type="ECO:0000313" key="1">
    <source>
        <dbReference type="EMBL" id="RGE60970.1"/>
    </source>
</evidence>
<dbReference type="Proteomes" id="UP000260812">
    <property type="component" value="Unassembled WGS sequence"/>
</dbReference>
<dbReference type="RefSeq" id="WP_117544480.1">
    <property type="nucleotide sequence ID" value="NZ_JBKUNB010000006.1"/>
</dbReference>
<name>A0A3E3I5S8_9FIRM</name>
<dbReference type="InterPro" id="IPR024248">
    <property type="entry name" value="DUF2695"/>
</dbReference>
<dbReference type="AlphaFoldDB" id="A0A3E3I5S8"/>